<name>A0A0F5K444_9BURK</name>
<accession>A0A0F5K444</accession>
<reference evidence="9 10" key="1">
    <citation type="submission" date="2015-03" db="EMBL/GenBank/DDBJ databases">
        <title>Draft Genome Sequence of Burkholderia andropogonis type strain ICMP2807, isolated from Sorghum bicolor.</title>
        <authorList>
            <person name="Lopes-Santos L."/>
            <person name="Castro D.B."/>
            <person name="Ottoboni L.M."/>
            <person name="Park D."/>
            <person name="Weirc B.S."/>
            <person name="Destefano S.A."/>
        </authorList>
    </citation>
    <scope>NUCLEOTIDE SEQUENCE [LARGE SCALE GENOMIC DNA]</scope>
    <source>
        <strain evidence="9 10">ICMP2807</strain>
    </source>
</reference>
<feature type="transmembrane region" description="Helical" evidence="7">
    <location>
        <begin position="401"/>
        <end position="421"/>
    </location>
</feature>
<sequence length="431" mass="44790">MKAALPSHKERVQSAVAVVVGSALEWYDFFLYTLLVGSVMSASFFPATDQFAGTVAAYATFAVGFVARPFGGLLLATLSDRFGRKRILVVILLLTGGSSCLIGLLPTYASIGLAAPLLLLFLRIIQGVGAGAEFAVAAVYAVETGAARNSGVRGALPATGVYAGMLLASAALGVFSWLTGPAFADWGWRIPFLFSGLLLLAGVWIRRNLSESQAFHAAQVLQPDATRKSTAVRALLRDEWRGVVFVVGAQFAQAGLGFLFLTFTSYYLTATLGMPRAVALHATLIAAAVAVVTAPLFGALADHIGVRRFFMVALLFSIAASVAYFPLTATRSPTLICLAMVLTIGIGVNGLLAVQGALFSAQFPAAVRASGVALGRELSTAVVGGLTPILAIYMLRGAGATGVAALAVGLTLISLLTVTFCHGKNTMRHGA</sequence>
<organism evidence="9 10">
    <name type="scientific">Robbsia andropogonis</name>
    <dbReference type="NCBI Taxonomy" id="28092"/>
    <lineage>
        <taxon>Bacteria</taxon>
        <taxon>Pseudomonadati</taxon>
        <taxon>Pseudomonadota</taxon>
        <taxon>Betaproteobacteria</taxon>
        <taxon>Burkholderiales</taxon>
        <taxon>Burkholderiaceae</taxon>
        <taxon>Robbsia</taxon>
    </lineage>
</organism>
<dbReference type="Gene3D" id="1.20.1250.20">
    <property type="entry name" value="MFS general substrate transporter like domains"/>
    <property type="match status" value="2"/>
</dbReference>
<feature type="transmembrane region" description="Helical" evidence="7">
    <location>
        <begin position="55"/>
        <end position="75"/>
    </location>
</feature>
<evidence type="ECO:0000256" key="5">
    <source>
        <dbReference type="ARBA" id="ARBA00022989"/>
    </source>
</evidence>
<dbReference type="STRING" id="28092.WM40_06450"/>
<dbReference type="PANTHER" id="PTHR43045:SF1">
    <property type="entry name" value="SHIKIMATE TRANSPORTER"/>
    <property type="match status" value="1"/>
</dbReference>
<feature type="transmembrane region" description="Helical" evidence="7">
    <location>
        <begin position="278"/>
        <end position="297"/>
    </location>
</feature>
<evidence type="ECO:0000256" key="4">
    <source>
        <dbReference type="ARBA" id="ARBA00022692"/>
    </source>
</evidence>
<feature type="transmembrane region" description="Helical" evidence="7">
    <location>
        <begin position="378"/>
        <end position="395"/>
    </location>
</feature>
<evidence type="ECO:0000256" key="3">
    <source>
        <dbReference type="ARBA" id="ARBA00022475"/>
    </source>
</evidence>
<dbReference type="PANTHER" id="PTHR43045">
    <property type="entry name" value="SHIKIMATE TRANSPORTER"/>
    <property type="match status" value="1"/>
</dbReference>
<proteinExistence type="predicted"/>
<dbReference type="InterPro" id="IPR020846">
    <property type="entry name" value="MFS_dom"/>
</dbReference>
<keyword evidence="10" id="KW-1185">Reference proteome</keyword>
<dbReference type="PATRIC" id="fig|28092.6.peg.1531"/>
<evidence type="ECO:0000256" key="2">
    <source>
        <dbReference type="ARBA" id="ARBA00022448"/>
    </source>
</evidence>
<dbReference type="PROSITE" id="PS50850">
    <property type="entry name" value="MFS"/>
    <property type="match status" value="1"/>
</dbReference>
<dbReference type="InterPro" id="IPR011701">
    <property type="entry name" value="MFS"/>
</dbReference>
<evidence type="ECO:0000313" key="9">
    <source>
        <dbReference type="EMBL" id="KKB64302.1"/>
    </source>
</evidence>
<dbReference type="SUPFAM" id="SSF103473">
    <property type="entry name" value="MFS general substrate transporter"/>
    <property type="match status" value="1"/>
</dbReference>
<dbReference type="Pfam" id="PF07690">
    <property type="entry name" value="MFS_1"/>
    <property type="match status" value="1"/>
</dbReference>
<evidence type="ECO:0000256" key="7">
    <source>
        <dbReference type="SAM" id="Phobius"/>
    </source>
</evidence>
<feature type="transmembrane region" description="Helical" evidence="7">
    <location>
        <begin position="309"/>
        <end position="327"/>
    </location>
</feature>
<gene>
    <name evidence="9" type="ORF">WM40_06450</name>
</gene>
<keyword evidence="2" id="KW-0813">Transport</keyword>
<keyword evidence="4 7" id="KW-0812">Transmembrane</keyword>
<evidence type="ECO:0000313" key="10">
    <source>
        <dbReference type="Proteomes" id="UP000033618"/>
    </source>
</evidence>
<evidence type="ECO:0000256" key="6">
    <source>
        <dbReference type="ARBA" id="ARBA00023136"/>
    </source>
</evidence>
<dbReference type="InterPro" id="IPR036259">
    <property type="entry name" value="MFS_trans_sf"/>
</dbReference>
<feature type="transmembrane region" description="Helical" evidence="7">
    <location>
        <begin position="12"/>
        <end position="35"/>
    </location>
</feature>
<feature type="transmembrane region" description="Helical" evidence="7">
    <location>
        <begin position="117"/>
        <end position="142"/>
    </location>
</feature>
<comment type="subcellular location">
    <subcellularLocation>
        <location evidence="1">Cell membrane</location>
        <topology evidence="1">Multi-pass membrane protein</topology>
    </subcellularLocation>
</comment>
<feature type="transmembrane region" description="Helical" evidence="7">
    <location>
        <begin position="154"/>
        <end position="180"/>
    </location>
</feature>
<keyword evidence="3" id="KW-1003">Cell membrane</keyword>
<dbReference type="AlphaFoldDB" id="A0A0F5K444"/>
<dbReference type="Proteomes" id="UP000033618">
    <property type="component" value="Unassembled WGS sequence"/>
</dbReference>
<feature type="transmembrane region" description="Helical" evidence="7">
    <location>
        <begin position="243"/>
        <end position="266"/>
    </location>
</feature>
<feature type="transmembrane region" description="Helical" evidence="7">
    <location>
        <begin position="87"/>
        <end position="111"/>
    </location>
</feature>
<keyword evidence="5 7" id="KW-1133">Transmembrane helix</keyword>
<feature type="domain" description="Major facilitator superfamily (MFS) profile" evidence="8">
    <location>
        <begin position="14"/>
        <end position="426"/>
    </location>
</feature>
<protein>
    <recommendedName>
        <fullName evidence="8">Major facilitator superfamily (MFS) profile domain-containing protein</fullName>
    </recommendedName>
</protein>
<evidence type="ECO:0000259" key="8">
    <source>
        <dbReference type="PROSITE" id="PS50850"/>
    </source>
</evidence>
<dbReference type="EMBL" id="LAQU01000005">
    <property type="protein sequence ID" value="KKB64302.1"/>
    <property type="molecule type" value="Genomic_DNA"/>
</dbReference>
<dbReference type="GO" id="GO:0022857">
    <property type="term" value="F:transmembrane transporter activity"/>
    <property type="evidence" value="ECO:0007669"/>
    <property type="project" value="InterPro"/>
</dbReference>
<dbReference type="GO" id="GO:0005886">
    <property type="term" value="C:plasma membrane"/>
    <property type="evidence" value="ECO:0007669"/>
    <property type="project" value="UniProtKB-SubCell"/>
</dbReference>
<feature type="transmembrane region" description="Helical" evidence="7">
    <location>
        <begin position="186"/>
        <end position="205"/>
    </location>
</feature>
<evidence type="ECO:0000256" key="1">
    <source>
        <dbReference type="ARBA" id="ARBA00004651"/>
    </source>
</evidence>
<feature type="transmembrane region" description="Helical" evidence="7">
    <location>
        <begin position="333"/>
        <end position="358"/>
    </location>
</feature>
<keyword evidence="6 7" id="KW-0472">Membrane</keyword>
<comment type="caution">
    <text evidence="9">The sequence shown here is derived from an EMBL/GenBank/DDBJ whole genome shotgun (WGS) entry which is preliminary data.</text>
</comment>